<dbReference type="GO" id="GO:0004826">
    <property type="term" value="F:phenylalanine-tRNA ligase activity"/>
    <property type="evidence" value="ECO:0007669"/>
    <property type="project" value="InterPro"/>
</dbReference>
<dbReference type="Gene3D" id="3.90.1030.10">
    <property type="entry name" value="Ribosomal protein L17"/>
    <property type="match status" value="1"/>
</dbReference>
<dbReference type="HAMAP" id="MF_00281">
    <property type="entry name" value="Phe_tRNA_synth_alpha1"/>
    <property type="match status" value="1"/>
</dbReference>
<dbReference type="GO" id="GO:0046872">
    <property type="term" value="F:metal ion binding"/>
    <property type="evidence" value="ECO:0007669"/>
    <property type="project" value="UniProtKB-KW"/>
</dbReference>
<dbReference type="InterPro" id="IPR019981">
    <property type="entry name" value="Ribosomal_uS11_bac-type"/>
</dbReference>
<evidence type="ECO:0000256" key="24">
    <source>
        <dbReference type="ARBA" id="ARBA00023163"/>
    </source>
</evidence>
<dbReference type="GO" id="GO:0003899">
    <property type="term" value="F:DNA-directed RNA polymerase activity"/>
    <property type="evidence" value="ECO:0007669"/>
    <property type="project" value="UniProtKB-EC"/>
</dbReference>
<evidence type="ECO:0000256" key="4">
    <source>
        <dbReference type="ARBA" id="ARBA00004496"/>
    </source>
</evidence>
<dbReference type="PANTHER" id="PTHR11759">
    <property type="entry name" value="40S RIBOSOMAL PROTEIN S14/30S RIBOSOMAL PROTEIN S11"/>
    <property type="match status" value="1"/>
</dbReference>
<keyword evidence="19" id="KW-0460">Magnesium</keyword>
<dbReference type="Pfam" id="PF01000">
    <property type="entry name" value="RNA_pol_A_bac"/>
    <property type="match status" value="1"/>
</dbReference>
<keyword evidence="21" id="KW-0648">Protein biosynthesis</keyword>
<dbReference type="EMBL" id="CAJNJA010025655">
    <property type="protein sequence ID" value="CAE7546732.1"/>
    <property type="molecule type" value="Genomic_DNA"/>
</dbReference>
<dbReference type="Pfam" id="PF01193">
    <property type="entry name" value="RNA_pol_L"/>
    <property type="match status" value="1"/>
</dbReference>
<dbReference type="InterPro" id="IPR018102">
    <property type="entry name" value="Ribosomal_uS11_CS"/>
</dbReference>
<evidence type="ECO:0000256" key="3">
    <source>
        <dbReference type="ARBA" id="ARBA00004229"/>
    </source>
</evidence>
<dbReference type="InterPro" id="IPR010978">
    <property type="entry name" value="tRNA-bd_arm"/>
</dbReference>
<dbReference type="InterPro" id="IPR027417">
    <property type="entry name" value="P-loop_NTPase"/>
</dbReference>
<evidence type="ECO:0000256" key="23">
    <source>
        <dbReference type="ARBA" id="ARBA00023146"/>
    </source>
</evidence>
<dbReference type="InterPro" id="IPR000456">
    <property type="entry name" value="Ribosomal_bL17"/>
</dbReference>
<dbReference type="HAMAP" id="MF_01368">
    <property type="entry name" value="Ribosomal_bL17"/>
    <property type="match status" value="1"/>
</dbReference>
<dbReference type="NCBIfam" id="TIGR03632">
    <property type="entry name" value="uS11_bact"/>
    <property type="match status" value="1"/>
</dbReference>
<dbReference type="Pfam" id="PF00685">
    <property type="entry name" value="Sulfotransfer_1"/>
    <property type="match status" value="1"/>
</dbReference>
<feature type="transmembrane region" description="Helical" evidence="33">
    <location>
        <begin position="1064"/>
        <end position="1088"/>
    </location>
</feature>
<keyword evidence="14" id="KW-0548">Nucleotidyltransferase</keyword>
<dbReference type="GO" id="GO:0000049">
    <property type="term" value="F:tRNA binding"/>
    <property type="evidence" value="ECO:0007669"/>
    <property type="project" value="InterPro"/>
</dbReference>
<evidence type="ECO:0000256" key="20">
    <source>
        <dbReference type="ARBA" id="ARBA00022884"/>
    </source>
</evidence>
<comment type="caution">
    <text evidence="35">The sequence shown here is derived from an EMBL/GenBank/DDBJ whole genome shotgun (WGS) entry which is preliminary data.</text>
</comment>
<evidence type="ECO:0000313" key="36">
    <source>
        <dbReference type="Proteomes" id="UP000601435"/>
    </source>
</evidence>
<evidence type="ECO:0000256" key="15">
    <source>
        <dbReference type="ARBA" id="ARBA00022723"/>
    </source>
</evidence>
<dbReference type="Gene3D" id="3.30.930.10">
    <property type="entry name" value="Bira Bifunctional Protein, Domain 2"/>
    <property type="match status" value="1"/>
</dbReference>
<keyword evidence="17" id="KW-0547">Nucleotide-binding</keyword>
<comment type="similarity">
    <text evidence="7">Belongs to the class-II aminoacyl-tRNA synthetase family. Phe-tRNA synthetase alpha subunit type 1 subfamily.</text>
</comment>
<dbReference type="NCBIfam" id="TIGR00468">
    <property type="entry name" value="pheS"/>
    <property type="match status" value="1"/>
</dbReference>
<evidence type="ECO:0000259" key="34">
    <source>
        <dbReference type="PROSITE" id="PS50862"/>
    </source>
</evidence>
<dbReference type="InterPro" id="IPR011262">
    <property type="entry name" value="DNA-dir_RNA_pol_insert"/>
</dbReference>
<evidence type="ECO:0000256" key="25">
    <source>
        <dbReference type="ARBA" id="ARBA00023274"/>
    </source>
</evidence>
<feature type="compositionally biased region" description="Polar residues" evidence="32">
    <location>
        <begin position="137"/>
        <end position="146"/>
    </location>
</feature>
<evidence type="ECO:0000256" key="16">
    <source>
        <dbReference type="ARBA" id="ARBA00022730"/>
    </source>
</evidence>
<dbReference type="Gene3D" id="3.40.50.300">
    <property type="entry name" value="P-loop containing nucleotide triphosphate hydrolases"/>
    <property type="match status" value="1"/>
</dbReference>
<feature type="region of interest" description="Disordered" evidence="32">
    <location>
        <begin position="107"/>
        <end position="149"/>
    </location>
</feature>
<evidence type="ECO:0000256" key="12">
    <source>
        <dbReference type="ARBA" id="ARBA00022598"/>
    </source>
</evidence>
<dbReference type="GO" id="GO:1990904">
    <property type="term" value="C:ribonucleoprotein complex"/>
    <property type="evidence" value="ECO:0007669"/>
    <property type="project" value="UniProtKB-KW"/>
</dbReference>
<dbReference type="Pfam" id="PF00411">
    <property type="entry name" value="Ribosomal_S11"/>
    <property type="match status" value="1"/>
</dbReference>
<evidence type="ECO:0000256" key="13">
    <source>
        <dbReference type="ARBA" id="ARBA00022679"/>
    </source>
</evidence>
<protein>
    <recommendedName>
        <fullName evidence="10">Phenylalanine--tRNA ligase alpha subunit</fullName>
        <ecNumber evidence="9">2.7.7.6</ecNumber>
    </recommendedName>
    <alternativeName>
        <fullName evidence="29">30S ribosomal protein S11, chloroplastic</fullName>
    </alternativeName>
    <alternativeName>
        <fullName evidence="26">Phenylalanyl-tRNA synthetase alpha subunit</fullName>
    </alternativeName>
    <alternativeName>
        <fullName evidence="27">Plastid-encoded RNA polymerase subunit alpha</fullName>
    </alternativeName>
    <alternativeName>
        <fullName evidence="28">Small ribosomal subunit protein uS11c</fullName>
    </alternativeName>
</protein>
<evidence type="ECO:0000256" key="26">
    <source>
        <dbReference type="ARBA" id="ARBA00030612"/>
    </source>
</evidence>
<feature type="transmembrane region" description="Helical" evidence="33">
    <location>
        <begin position="1095"/>
        <end position="1128"/>
    </location>
</feature>
<dbReference type="InterPro" id="IPR036967">
    <property type="entry name" value="Ribosomal_uS11_sf"/>
</dbReference>
<dbReference type="SMART" id="SM00662">
    <property type="entry name" value="RPOLD"/>
    <property type="match status" value="1"/>
</dbReference>
<evidence type="ECO:0000256" key="27">
    <source>
        <dbReference type="ARBA" id="ARBA00031776"/>
    </source>
</evidence>
<dbReference type="Gene3D" id="3.30.420.80">
    <property type="entry name" value="Ribosomal protein S11"/>
    <property type="match status" value="1"/>
</dbReference>
<evidence type="ECO:0000256" key="21">
    <source>
        <dbReference type="ARBA" id="ARBA00022917"/>
    </source>
</evidence>
<evidence type="ECO:0000256" key="17">
    <source>
        <dbReference type="ARBA" id="ARBA00022741"/>
    </source>
</evidence>
<evidence type="ECO:0000256" key="30">
    <source>
        <dbReference type="ARBA" id="ARBA00048552"/>
    </source>
</evidence>
<dbReference type="EC" id="2.7.7.6" evidence="9"/>
<dbReference type="InterPro" id="IPR036643">
    <property type="entry name" value="RNApol_insert_sf"/>
</dbReference>
<dbReference type="PROSITE" id="PS01167">
    <property type="entry name" value="RIBOSOMAL_L17"/>
    <property type="match status" value="1"/>
</dbReference>
<feature type="compositionally biased region" description="Basic and acidic residues" evidence="32">
    <location>
        <begin position="768"/>
        <end position="779"/>
    </location>
</feature>
<evidence type="ECO:0000256" key="22">
    <source>
        <dbReference type="ARBA" id="ARBA00022980"/>
    </source>
</evidence>
<dbReference type="GO" id="GO:0005524">
    <property type="term" value="F:ATP binding"/>
    <property type="evidence" value="ECO:0007669"/>
    <property type="project" value="UniProtKB-KW"/>
</dbReference>
<dbReference type="GO" id="GO:0003677">
    <property type="term" value="F:DNA binding"/>
    <property type="evidence" value="ECO:0007669"/>
    <property type="project" value="InterPro"/>
</dbReference>
<dbReference type="Gene3D" id="2.170.120.12">
    <property type="entry name" value="DNA-directed RNA polymerase, insert domain"/>
    <property type="match status" value="1"/>
</dbReference>
<dbReference type="NCBIfam" id="TIGR00059">
    <property type="entry name" value="L17"/>
    <property type="match status" value="1"/>
</dbReference>
<dbReference type="PROSITE" id="PS50862">
    <property type="entry name" value="AA_TRNA_LIGASE_II"/>
    <property type="match status" value="1"/>
</dbReference>
<dbReference type="InterPro" id="IPR000863">
    <property type="entry name" value="Sulfotransferase_dom"/>
</dbReference>
<dbReference type="Gene3D" id="3.30.1360.10">
    <property type="entry name" value="RNA polymerase, RBP11-like subunit"/>
    <property type="match status" value="1"/>
</dbReference>
<evidence type="ECO:0000256" key="29">
    <source>
        <dbReference type="ARBA" id="ARBA00035513"/>
    </source>
</evidence>
<dbReference type="CDD" id="cd00496">
    <property type="entry name" value="PheRS_alpha_core"/>
    <property type="match status" value="1"/>
</dbReference>
<organism evidence="35 36">
    <name type="scientific">Symbiodinium necroappetens</name>
    <dbReference type="NCBI Taxonomy" id="1628268"/>
    <lineage>
        <taxon>Eukaryota</taxon>
        <taxon>Sar</taxon>
        <taxon>Alveolata</taxon>
        <taxon>Dinophyceae</taxon>
        <taxon>Suessiales</taxon>
        <taxon>Symbiodiniaceae</taxon>
        <taxon>Symbiodinium</taxon>
    </lineage>
</organism>
<evidence type="ECO:0000256" key="8">
    <source>
        <dbReference type="ARBA" id="ARBA00011209"/>
    </source>
</evidence>
<keyword evidence="24" id="KW-0804">Transcription</keyword>
<keyword evidence="36" id="KW-1185">Reference proteome</keyword>
<evidence type="ECO:0000256" key="18">
    <source>
        <dbReference type="ARBA" id="ARBA00022840"/>
    </source>
</evidence>
<feature type="compositionally biased region" description="Basic and acidic residues" evidence="32">
    <location>
        <begin position="673"/>
        <end position="686"/>
    </location>
</feature>
<dbReference type="SUPFAM" id="SSF53137">
    <property type="entry name" value="Translational machinery components"/>
    <property type="match status" value="1"/>
</dbReference>
<keyword evidence="25 31" id="KW-0687">Ribonucleoprotein</keyword>
<dbReference type="InterPro" id="IPR006195">
    <property type="entry name" value="aa-tRNA-synth_II"/>
</dbReference>
<accession>A0A812TYL6</accession>
<keyword evidence="20" id="KW-0694">RNA-binding</keyword>
<dbReference type="InterPro" id="IPR011263">
    <property type="entry name" value="DNA-dir_RNA_pol_RpoA/D/Rpb3"/>
</dbReference>
<dbReference type="GO" id="GO:0003735">
    <property type="term" value="F:structural constituent of ribosome"/>
    <property type="evidence" value="ECO:0007669"/>
    <property type="project" value="InterPro"/>
</dbReference>
<comment type="function">
    <text evidence="2">DNA-dependent RNA polymerase catalyzes the transcription of DNA into RNA using the four ribonucleoside triphosphates as substrates.</text>
</comment>
<dbReference type="Pfam" id="PF01409">
    <property type="entry name" value="tRNA-synt_2d"/>
    <property type="match status" value="1"/>
</dbReference>
<comment type="similarity">
    <text evidence="31">Belongs to the bacterial ribosomal protein bL17 family.</text>
</comment>
<keyword evidence="12" id="KW-0436">Ligase</keyword>
<dbReference type="InterPro" id="IPR011260">
    <property type="entry name" value="RNAP_asu_C"/>
</dbReference>
<dbReference type="CDD" id="cd06928">
    <property type="entry name" value="RNAP_alpha_NTD"/>
    <property type="match status" value="1"/>
</dbReference>
<dbReference type="GO" id="GO:0005840">
    <property type="term" value="C:ribosome"/>
    <property type="evidence" value="ECO:0007669"/>
    <property type="project" value="UniProtKB-KW"/>
</dbReference>
<keyword evidence="16" id="KW-0699">rRNA-binding</keyword>
<dbReference type="FunFam" id="3.30.420.80:FF:000010">
    <property type="entry name" value="30S ribosomal protein S11"/>
    <property type="match status" value="1"/>
</dbReference>
<keyword evidence="23" id="KW-0030">Aminoacyl-tRNA synthetase</keyword>
<evidence type="ECO:0000256" key="19">
    <source>
        <dbReference type="ARBA" id="ARBA00022842"/>
    </source>
</evidence>
<keyword evidence="33" id="KW-0472">Membrane</keyword>
<dbReference type="PROSITE" id="PS00054">
    <property type="entry name" value="RIBOSOMAL_S11"/>
    <property type="match status" value="1"/>
</dbReference>
<dbReference type="Pfam" id="PF03118">
    <property type="entry name" value="RNA_pol_A_CTD"/>
    <property type="match status" value="1"/>
</dbReference>
<dbReference type="SUPFAM" id="SSF55257">
    <property type="entry name" value="RBP11-like subunits of RNA polymerase"/>
    <property type="match status" value="1"/>
</dbReference>
<comment type="subcellular location">
    <subcellularLocation>
        <location evidence="4">Cytoplasm</location>
    </subcellularLocation>
    <subcellularLocation>
        <location evidence="3">Plastid</location>
        <location evidence="3">Chloroplast</location>
    </subcellularLocation>
</comment>
<comment type="catalytic activity">
    <reaction evidence="30">
        <text>RNA(n) + a ribonucleoside 5'-triphosphate = RNA(n+1) + diphosphate</text>
        <dbReference type="Rhea" id="RHEA:21248"/>
        <dbReference type="Rhea" id="RHEA-COMP:14527"/>
        <dbReference type="Rhea" id="RHEA-COMP:17342"/>
        <dbReference type="ChEBI" id="CHEBI:33019"/>
        <dbReference type="ChEBI" id="CHEBI:61557"/>
        <dbReference type="ChEBI" id="CHEBI:140395"/>
        <dbReference type="EC" id="2.7.7.6"/>
    </reaction>
</comment>
<evidence type="ECO:0000256" key="6">
    <source>
        <dbReference type="ARBA" id="ARBA00007123"/>
    </source>
</evidence>
<comment type="similarity">
    <text evidence="5">Belongs to the universal ribosomal protein uS11 family.</text>
</comment>
<keyword evidence="18" id="KW-0067">ATP-binding</keyword>
<feature type="region of interest" description="Disordered" evidence="32">
    <location>
        <begin position="673"/>
        <end position="696"/>
    </location>
</feature>
<evidence type="ECO:0000256" key="1">
    <source>
        <dbReference type="ARBA" id="ARBA00001946"/>
    </source>
</evidence>
<sequence>MAKKQKKIRKNVVKGIAHIQASFNNTIVTITDTAGETLCWDSAGTIGFKGSRKSTPFAATRAGESCGAKARKMGMIEIEVRLRGSGAGRESAINGLVSKGLRVSALEDHTPVPHNGCRPRKRRRKAPAATGRAADSAEQTHGSSSWRGLELPSKVNVDPKFATETFGRFIVEPFERGFGTTVGNSLRRVLLSSLEGAAITNVKIKGADHEFTTIPGVMEDVTEIILNVKDLVVKLEGDEPKTMTLAAGGPGEVTADLIEADTAITILNKDHVLATLTDEITFEMEFTVAKGRGYVPASEQYNNQEEQEIGVIPVDANYSPVQRVRYKVEDTRVGQKTNYDKLIMDIWTDGTTTPEDALVEAAKILRKHLNAFVQFFEVGVERVSEAAAAAASVDDELIRKLNMPITELELSVRASNCLESAQIDTVAQLVTKSESDLLKVRSFGKTSLREVKRKLTDMDLALGMSGPMRHRMAGYKLGRTTAHRRATLRNLAAGLFEHGQITTTVPKAKALQPFVEKIVTLAKRGDLHARRQVIAKLGGDRRAFAWLYLDKNADDGDRDRVERMSDRALNFFDIPESDEVERNRYGELRKSPRLVKHIFENVAPRFEDRAGGYTRIVRLGKRRIGDAAEYCVIQFVGAEEGPEIGDNLSQRRRTADKRTAFAAEVRKGWKGDAKQDKAAVAEEAPKAEAPADDAPEATEEAKGGYFFLPAAGFFAPAVAAPLVVVAALVVVLVDLLVFAMERSPFWRVRGERENDGVTMPRIPGLESGRARAERFDPAPREPPPARPGIEERTPRHQHPGDKEKDMNNRNVSLSRLTANMAILLAAGATFSCMSGGGFSRAKEYATENTDPRVVELEAILLRDASSPSSAFEALGAHTGFIEPEDASAARKALLAMRTPGSATSSFARGLCTIQNDTGASMRMRSSADVDRAGPLLLAFDADILHKDKAEGGIRVCVDRLAYENAPMILGESSADQGLAEFTGDQVIPDGGGVILVMEHAGPSGTSWSVLALFADASTTRLQAEAAAFLLTRFLAARLRVAFLAGAFFATFFEAAFFTPLFLRVAFLAVDFFAAGFLAAAFFAVFFLAAFLRVAFLAAGFLAAGFFAAAFLATRFLVTFFLAVFFLAIPSASLSANPPTRARLGIVRPMLDALNTLEKQGLAGLESADSAQALEAWRVEFLGSKGKLKQAMTGLKDVPKQDKPAVGKRSNEVKRSLESAFEQKQAAMGGGASAPTGPMIDVTEPGLPPSLGRRHILTRVRAEICEVFARMGFDVAEGPELEDDEHNFVKLNIPAGHPAREPIDNFYIEEQGDTDRPRMLRTQTSTVQIRVMEHAIEHGWGPPLRFVSPGRVYRPDTVDATHSFMFHQLEGLYLDRRVTMVDLKTTLMEFARLYFGSDAEVRLRPSFFPFTEPSAEFDMKIALNPAKPADWVELGGCGLVDPAVLQAVGLDPDEWTGFAFGFGIERIAMGKYGIPDIRMLYENDLRFLARAPKPRRWLTRVKPIRVVQRAALSLVHRHPHRNLLIVGQPKSGTTWLRRMVCEIPGYIKWTPPCTEWYNDHVLEYDNFDPPPIGYTVSRVHSGPDPQSLEVVRKLDRPYVIMTRDHRDVAVSWAYYMEHAHHGMTPEVKAKEVGERIDLFIDDYLLEYVRWTDGWARGRDPKRGMIVWYEDLVADPRAVFAEIVKHYEVSLTDEQITRIVDKHSFKKATGRDAGTQDAKAFNRK</sequence>
<dbReference type="InterPro" id="IPR004188">
    <property type="entry name" value="Phe-tRNA_ligase_II_N"/>
</dbReference>
<feature type="non-terminal residue" evidence="35">
    <location>
        <position position="1722"/>
    </location>
</feature>
<dbReference type="InterPro" id="IPR004529">
    <property type="entry name" value="Phe-tRNA-synth_IIc_asu"/>
</dbReference>
<dbReference type="HAMAP" id="MF_01310">
    <property type="entry name" value="Ribosomal_uS11"/>
    <property type="match status" value="1"/>
</dbReference>
<dbReference type="HAMAP" id="MF_00059">
    <property type="entry name" value="RNApol_bact_RpoA"/>
    <property type="match status" value="1"/>
</dbReference>
<keyword evidence="15" id="KW-0479">Metal-binding</keyword>
<evidence type="ECO:0000256" key="7">
    <source>
        <dbReference type="ARBA" id="ARBA00010207"/>
    </source>
</evidence>
<dbReference type="InterPro" id="IPR022911">
    <property type="entry name" value="Phe_tRNA_ligase_alpha1_bac"/>
</dbReference>
<evidence type="ECO:0000256" key="28">
    <source>
        <dbReference type="ARBA" id="ARBA00035260"/>
    </source>
</evidence>
<keyword evidence="13" id="KW-0808">Transferase</keyword>
<dbReference type="SUPFAM" id="SSF46589">
    <property type="entry name" value="tRNA-binding arm"/>
    <property type="match status" value="1"/>
</dbReference>
<feature type="transmembrane region" description="Helical" evidence="33">
    <location>
        <begin position="713"/>
        <end position="739"/>
    </location>
</feature>
<dbReference type="GO" id="GO:0009507">
    <property type="term" value="C:chloroplast"/>
    <property type="evidence" value="ECO:0007669"/>
    <property type="project" value="UniProtKB-SubCell"/>
</dbReference>
<dbReference type="InterPro" id="IPR001971">
    <property type="entry name" value="Ribosomal_uS11"/>
</dbReference>
<evidence type="ECO:0000313" key="35">
    <source>
        <dbReference type="EMBL" id="CAE7546732.1"/>
    </source>
</evidence>
<dbReference type="SUPFAM" id="SSF52540">
    <property type="entry name" value="P-loop containing nucleoside triphosphate hydrolases"/>
    <property type="match status" value="1"/>
</dbReference>
<comment type="cofactor">
    <cofactor evidence="1">
        <name>Mg(2+)</name>
        <dbReference type="ChEBI" id="CHEBI:18420"/>
    </cofactor>
</comment>
<dbReference type="Pfam" id="PF01196">
    <property type="entry name" value="Ribosomal_L17"/>
    <property type="match status" value="1"/>
</dbReference>
<feature type="domain" description="Aminoacyl-transfer RNA synthetases class-II family profile" evidence="34">
    <location>
        <begin position="1255"/>
        <end position="1491"/>
    </location>
</feature>
<evidence type="ECO:0000256" key="10">
    <source>
        <dbReference type="ARBA" id="ARBA00015409"/>
    </source>
</evidence>
<gene>
    <name evidence="35" type="primary">rpoA</name>
    <name evidence="35" type="ORF">SNEC2469_LOCUS15753</name>
</gene>
<dbReference type="Gene3D" id="1.10.150.20">
    <property type="entry name" value="5' to 3' exonuclease, C-terminal subdomain"/>
    <property type="match status" value="1"/>
</dbReference>
<dbReference type="NCBIfam" id="NF003519">
    <property type="entry name" value="PRK05182.2-5"/>
    <property type="match status" value="1"/>
</dbReference>
<keyword evidence="33" id="KW-1133">Transmembrane helix</keyword>
<comment type="subunit">
    <text evidence="8">Tetramer of two alpha and two beta subunits.</text>
</comment>
<evidence type="ECO:0000256" key="14">
    <source>
        <dbReference type="ARBA" id="ARBA00022695"/>
    </source>
</evidence>
<dbReference type="SUPFAM" id="SSF55681">
    <property type="entry name" value="Class II aaRS and biotin synthetases"/>
    <property type="match status" value="1"/>
</dbReference>
<dbReference type="Proteomes" id="UP000601435">
    <property type="component" value="Unassembled WGS sequence"/>
</dbReference>
<evidence type="ECO:0000256" key="9">
    <source>
        <dbReference type="ARBA" id="ARBA00012418"/>
    </source>
</evidence>
<dbReference type="GO" id="GO:0046983">
    <property type="term" value="F:protein dimerization activity"/>
    <property type="evidence" value="ECO:0007669"/>
    <property type="project" value="InterPro"/>
</dbReference>
<dbReference type="SUPFAM" id="SSF56553">
    <property type="entry name" value="Insert subdomain of RNA polymerase alpha subunit"/>
    <property type="match status" value="1"/>
</dbReference>
<evidence type="ECO:0000256" key="11">
    <source>
        <dbReference type="ARBA" id="ARBA00022478"/>
    </source>
</evidence>
<name>A0A812TYL6_9DINO</name>
<keyword evidence="33" id="KW-0812">Transmembrane</keyword>
<reference evidence="35" key="1">
    <citation type="submission" date="2021-02" db="EMBL/GenBank/DDBJ databases">
        <authorList>
            <person name="Dougan E. K."/>
            <person name="Rhodes N."/>
            <person name="Thang M."/>
            <person name="Chan C."/>
        </authorList>
    </citation>
    <scope>NUCLEOTIDE SEQUENCE</scope>
</reference>
<dbReference type="GO" id="GO:0019843">
    <property type="term" value="F:rRNA binding"/>
    <property type="evidence" value="ECO:0007669"/>
    <property type="project" value="UniProtKB-KW"/>
</dbReference>
<dbReference type="NCBIfam" id="NF003513">
    <property type="entry name" value="PRK05182.1-2"/>
    <property type="match status" value="1"/>
</dbReference>
<dbReference type="InterPro" id="IPR047859">
    <property type="entry name" value="Ribosomal_bL17_CS"/>
</dbReference>
<dbReference type="SUPFAM" id="SSF47789">
    <property type="entry name" value="C-terminal domain of RNA polymerase alpha subunit"/>
    <property type="match status" value="1"/>
</dbReference>
<dbReference type="NCBIfam" id="NF003698">
    <property type="entry name" value="PRK05309.1"/>
    <property type="match status" value="1"/>
</dbReference>
<dbReference type="SUPFAM" id="SSF64263">
    <property type="entry name" value="Prokaryotic ribosomal protein L17"/>
    <property type="match status" value="1"/>
</dbReference>
<keyword evidence="22 31" id="KW-0689">Ribosomal protein</keyword>
<dbReference type="GO" id="GO:0008146">
    <property type="term" value="F:sulfotransferase activity"/>
    <property type="evidence" value="ECO:0007669"/>
    <property type="project" value="InterPro"/>
</dbReference>
<dbReference type="InterPro" id="IPR011773">
    <property type="entry name" value="DNA-dir_RpoA"/>
</dbReference>
<keyword evidence="11" id="KW-0240">DNA-directed RNA polymerase</keyword>
<feature type="region of interest" description="Disordered" evidence="32">
    <location>
        <begin position="756"/>
        <end position="807"/>
    </location>
</feature>
<dbReference type="InterPro" id="IPR045864">
    <property type="entry name" value="aa-tRNA-synth_II/BPL/LPL"/>
</dbReference>
<evidence type="ECO:0000256" key="2">
    <source>
        <dbReference type="ARBA" id="ARBA00004026"/>
    </source>
</evidence>
<dbReference type="Pfam" id="PF02912">
    <property type="entry name" value="Phe_tRNA-synt_N"/>
    <property type="match status" value="1"/>
</dbReference>
<feature type="transmembrane region" description="Helical" evidence="33">
    <location>
        <begin position="1040"/>
        <end position="1058"/>
    </location>
</feature>
<dbReference type="InterPro" id="IPR002319">
    <property type="entry name" value="Phenylalanyl-tRNA_Synthase"/>
</dbReference>
<dbReference type="GO" id="GO:0000428">
    <property type="term" value="C:DNA-directed RNA polymerase complex"/>
    <property type="evidence" value="ECO:0007669"/>
    <property type="project" value="UniProtKB-KW"/>
</dbReference>
<proteinExistence type="inferred from homology"/>
<dbReference type="FunFam" id="2.170.120.12:FF:000001">
    <property type="entry name" value="DNA-directed RNA polymerase subunit alpha"/>
    <property type="match status" value="1"/>
</dbReference>
<feature type="compositionally biased region" description="Basic and acidic residues" evidence="32">
    <location>
        <begin position="788"/>
        <end position="807"/>
    </location>
</feature>
<feature type="compositionally biased region" description="Basic residues" evidence="32">
    <location>
        <begin position="117"/>
        <end position="126"/>
    </location>
</feature>
<dbReference type="NCBIfam" id="TIGR02027">
    <property type="entry name" value="rpoA"/>
    <property type="match status" value="1"/>
</dbReference>
<dbReference type="InterPro" id="IPR036373">
    <property type="entry name" value="Ribosomal_bL17_sf"/>
</dbReference>
<evidence type="ECO:0000256" key="5">
    <source>
        <dbReference type="ARBA" id="ARBA00006194"/>
    </source>
</evidence>
<dbReference type="OrthoDB" id="360088at2759"/>
<dbReference type="InterPro" id="IPR036603">
    <property type="entry name" value="RBP11-like"/>
</dbReference>
<comment type="similarity">
    <text evidence="6">Belongs to the RNA polymerase alpha chain family.</text>
</comment>
<evidence type="ECO:0000256" key="31">
    <source>
        <dbReference type="RuleBase" id="RU000660"/>
    </source>
</evidence>
<dbReference type="GO" id="GO:0006432">
    <property type="term" value="P:phenylalanyl-tRNA aminoacylation"/>
    <property type="evidence" value="ECO:0007669"/>
    <property type="project" value="InterPro"/>
</dbReference>
<evidence type="ECO:0000256" key="33">
    <source>
        <dbReference type="SAM" id="Phobius"/>
    </source>
</evidence>
<evidence type="ECO:0000256" key="32">
    <source>
        <dbReference type="SAM" id="MobiDB-lite"/>
    </source>
</evidence>
<dbReference type="GO" id="GO:0006351">
    <property type="term" value="P:DNA-templated transcription"/>
    <property type="evidence" value="ECO:0007669"/>
    <property type="project" value="InterPro"/>
</dbReference>